<dbReference type="PROSITE" id="PS51355">
    <property type="entry name" value="GLUTATHIONE_PEROXID_3"/>
    <property type="match status" value="1"/>
</dbReference>
<sequence>MFAHKYLLFFFRRTKITIFSRQSFLSEKTFQVHELFYYKIAFQMKTFILSIIVTMITSVAGAQQKSFYDFTVKAIDGKDLPLSTFKGKKVLVVNVASKCGFTPQYAKLEELYEKYGKDDFVVIGFPANNFLHQEPGTNEEIKEFCTLNYGVTFPMMAKISVKGKDIAPLYQWLTHKSENGVSDAKIGWNFHKFLIDENGRWVASIGSTTSPLSQEIVEWIEE</sequence>
<gene>
    <name evidence="6" type="ORF">BACDOR_02540</name>
</gene>
<dbReference type="FunFam" id="3.40.30.10:FF:000010">
    <property type="entry name" value="Glutathione peroxidase"/>
    <property type="match status" value="1"/>
</dbReference>
<evidence type="ECO:0000256" key="2">
    <source>
        <dbReference type="ARBA" id="ARBA00022559"/>
    </source>
</evidence>
<comment type="similarity">
    <text evidence="1 4">Belongs to the glutathione peroxidase family.</text>
</comment>
<dbReference type="SUPFAM" id="SSF52833">
    <property type="entry name" value="Thioredoxin-like"/>
    <property type="match status" value="1"/>
</dbReference>
<reference evidence="6 7" key="2">
    <citation type="submission" date="2008-10" db="EMBL/GenBank/DDBJ databases">
        <authorList>
            <person name="Fulton L."/>
            <person name="Clifton S."/>
            <person name="Fulton B."/>
            <person name="Xu J."/>
            <person name="Minx P."/>
            <person name="Pepin K.H."/>
            <person name="Johnson M."/>
            <person name="Thiruvilangam P."/>
            <person name="Bhonagiri V."/>
            <person name="Nash W.E."/>
            <person name="Mardis E.R."/>
            <person name="Wilson R.K."/>
        </authorList>
    </citation>
    <scope>NUCLEOTIDE SEQUENCE [LARGE SCALE GENOMIC DNA]</scope>
    <source>
        <strain evidence="6 7">DSM 17855</strain>
    </source>
</reference>
<dbReference type="Proteomes" id="UP000004849">
    <property type="component" value="Unassembled WGS sequence"/>
</dbReference>
<dbReference type="Gene3D" id="3.40.30.10">
    <property type="entry name" value="Glutaredoxin"/>
    <property type="match status" value="1"/>
</dbReference>
<dbReference type="EMBL" id="ABWZ01000051">
    <property type="protein sequence ID" value="EEB24972.1"/>
    <property type="molecule type" value="Genomic_DNA"/>
</dbReference>
<dbReference type="PRINTS" id="PR01011">
    <property type="entry name" value="GLUTPROXDASE"/>
</dbReference>
<dbReference type="AlphaFoldDB" id="B6VZ21"/>
<evidence type="ECO:0000256" key="1">
    <source>
        <dbReference type="ARBA" id="ARBA00006926"/>
    </source>
</evidence>
<dbReference type="InterPro" id="IPR036249">
    <property type="entry name" value="Thioredoxin-like_sf"/>
</dbReference>
<dbReference type="CDD" id="cd00340">
    <property type="entry name" value="GSH_Peroxidase"/>
    <property type="match status" value="1"/>
</dbReference>
<keyword evidence="2 4" id="KW-0575">Peroxidase</keyword>
<dbReference type="InterPro" id="IPR029759">
    <property type="entry name" value="GPX_AS"/>
</dbReference>
<dbReference type="HOGENOM" id="CLU_029507_1_1_10"/>
<dbReference type="GO" id="GO:0004601">
    <property type="term" value="F:peroxidase activity"/>
    <property type="evidence" value="ECO:0007669"/>
    <property type="project" value="UniProtKB-KW"/>
</dbReference>
<dbReference type="PANTHER" id="PTHR11592">
    <property type="entry name" value="GLUTATHIONE PEROXIDASE"/>
    <property type="match status" value="1"/>
</dbReference>
<protein>
    <recommendedName>
        <fullName evidence="4">Glutathione peroxidase</fullName>
    </recommendedName>
</protein>
<proteinExistence type="inferred from homology"/>
<evidence type="ECO:0000256" key="3">
    <source>
        <dbReference type="ARBA" id="ARBA00023002"/>
    </source>
</evidence>
<dbReference type="InterPro" id="IPR000889">
    <property type="entry name" value="Glutathione_peroxidase"/>
</dbReference>
<dbReference type="PROSITE" id="PS00460">
    <property type="entry name" value="GLUTATHIONE_PEROXID_1"/>
    <property type="match status" value="1"/>
</dbReference>
<evidence type="ECO:0000313" key="7">
    <source>
        <dbReference type="Proteomes" id="UP000004849"/>
    </source>
</evidence>
<evidence type="ECO:0000256" key="4">
    <source>
        <dbReference type="RuleBase" id="RU000499"/>
    </source>
</evidence>
<organism evidence="6 7">
    <name type="scientific">Phocaeicola dorei DSM 17855</name>
    <dbReference type="NCBI Taxonomy" id="483217"/>
    <lineage>
        <taxon>Bacteria</taxon>
        <taxon>Pseudomonadati</taxon>
        <taxon>Bacteroidota</taxon>
        <taxon>Bacteroidia</taxon>
        <taxon>Bacteroidales</taxon>
        <taxon>Bacteroidaceae</taxon>
        <taxon>Phocaeicola</taxon>
    </lineage>
</organism>
<evidence type="ECO:0000313" key="6">
    <source>
        <dbReference type="EMBL" id="EEB24972.1"/>
    </source>
</evidence>
<reference evidence="6 7" key="1">
    <citation type="submission" date="2008-10" db="EMBL/GenBank/DDBJ databases">
        <title>Draft genome sequence of Bacteroides dorei (DSM 17855).</title>
        <authorList>
            <person name="Sudarsanam P."/>
            <person name="Ley R."/>
            <person name="Guruge J."/>
            <person name="Turnbaugh P.J."/>
            <person name="Mahowald M."/>
            <person name="Liep D."/>
            <person name="Gordon J."/>
        </authorList>
    </citation>
    <scope>NUCLEOTIDE SEQUENCE [LARGE SCALE GENOMIC DNA]</scope>
    <source>
        <strain evidence="6 7">DSM 17855</strain>
    </source>
</reference>
<dbReference type="PROSITE" id="PS51352">
    <property type="entry name" value="THIOREDOXIN_2"/>
    <property type="match status" value="1"/>
</dbReference>
<dbReference type="PANTHER" id="PTHR11592:SF78">
    <property type="entry name" value="GLUTATHIONE PEROXIDASE"/>
    <property type="match status" value="1"/>
</dbReference>
<feature type="domain" description="Thioredoxin" evidence="5">
    <location>
        <begin position="61"/>
        <end position="222"/>
    </location>
</feature>
<dbReference type="InterPro" id="IPR013766">
    <property type="entry name" value="Thioredoxin_domain"/>
</dbReference>
<keyword evidence="3 4" id="KW-0560">Oxidoreductase</keyword>
<accession>B6VZ21</accession>
<dbReference type="Pfam" id="PF00255">
    <property type="entry name" value="GSHPx"/>
    <property type="match status" value="1"/>
</dbReference>
<dbReference type="GO" id="GO:0034599">
    <property type="term" value="P:cellular response to oxidative stress"/>
    <property type="evidence" value="ECO:0007669"/>
    <property type="project" value="TreeGrafter"/>
</dbReference>
<name>B6VZ21_9BACT</name>
<evidence type="ECO:0000259" key="5">
    <source>
        <dbReference type="PROSITE" id="PS51352"/>
    </source>
</evidence>